<organism evidence="6 7">
    <name type="scientific">Leadbettera azotonutricia (strain ATCC BAA-888 / DSM 13862 / ZAS-9)</name>
    <name type="common">Treponema azotonutricium</name>
    <dbReference type="NCBI Taxonomy" id="545695"/>
    <lineage>
        <taxon>Bacteria</taxon>
        <taxon>Pseudomonadati</taxon>
        <taxon>Spirochaetota</taxon>
        <taxon>Spirochaetia</taxon>
        <taxon>Spirochaetales</taxon>
        <taxon>Breznakiellaceae</taxon>
        <taxon>Leadbettera</taxon>
    </lineage>
</organism>
<keyword evidence="2" id="KW-0813">Transport</keyword>
<sequence length="144" mass="17450">MEPKEYTAWDPKYLLNIKKLDNEHKEIINFINDALKHCNGNREEEIKYFNTRIQIILKYIAKHFSAEEEMMEKTNFPHYEEHKAEHGKIFISVVKIMTEIEMGKREIDLLGFMQYIRKWCLEHILTHDKGGVEYFKKWEEQNGK</sequence>
<dbReference type="OrthoDB" id="9797092at2"/>
<reference evidence="7" key="1">
    <citation type="submission" date="2009-12" db="EMBL/GenBank/DDBJ databases">
        <title>Complete sequence of Treponema azotonutricium strain ZAS-9.</title>
        <authorList>
            <person name="Tetu S.G."/>
            <person name="Matson E."/>
            <person name="Ren Q."/>
            <person name="Seshadri R."/>
            <person name="Elbourne L."/>
            <person name="Hassan K.A."/>
            <person name="Durkin A."/>
            <person name="Radune D."/>
            <person name="Mohamoud Y."/>
            <person name="Shay R."/>
            <person name="Jin S."/>
            <person name="Zhang X."/>
            <person name="Lucey K."/>
            <person name="Ballor N.R."/>
            <person name="Ottesen E."/>
            <person name="Rosenthal R."/>
            <person name="Allen A."/>
            <person name="Leadbetter J.R."/>
            <person name="Paulsen I.T."/>
        </authorList>
    </citation>
    <scope>NUCLEOTIDE SEQUENCE [LARGE SCALE GENOMIC DNA]</scope>
    <source>
        <strain evidence="7">ATCC BAA-888 / DSM 13862 / ZAS-9</strain>
    </source>
</reference>
<comment type="similarity">
    <text evidence="1">Belongs to the hemerythrin family.</text>
</comment>
<dbReference type="Gene3D" id="1.20.120.50">
    <property type="entry name" value="Hemerythrin-like"/>
    <property type="match status" value="1"/>
</dbReference>
<evidence type="ECO:0000313" key="7">
    <source>
        <dbReference type="Proteomes" id="UP000009222"/>
    </source>
</evidence>
<evidence type="ECO:0000256" key="4">
    <source>
        <dbReference type="ARBA" id="ARBA00023004"/>
    </source>
</evidence>
<evidence type="ECO:0000259" key="5">
    <source>
        <dbReference type="Pfam" id="PF01814"/>
    </source>
</evidence>
<dbReference type="InParanoid" id="F5YEF9"/>
<dbReference type="EMBL" id="CP001841">
    <property type="protein sequence ID" value="AEF83310.1"/>
    <property type="molecule type" value="Genomic_DNA"/>
</dbReference>
<dbReference type="Pfam" id="PF01814">
    <property type="entry name" value="Hemerythrin"/>
    <property type="match status" value="1"/>
</dbReference>
<dbReference type="PROSITE" id="PS00550">
    <property type="entry name" value="HEMERYTHRINS"/>
    <property type="match status" value="1"/>
</dbReference>
<dbReference type="KEGG" id="taz:TREAZ_2611"/>
<dbReference type="InterPro" id="IPR016131">
    <property type="entry name" value="Haemerythrin_Fe_BS"/>
</dbReference>
<dbReference type="NCBIfam" id="TIGR02481">
    <property type="entry name" value="hemeryth_dom"/>
    <property type="match status" value="1"/>
</dbReference>
<dbReference type="RefSeq" id="WP_015712920.1">
    <property type="nucleotide sequence ID" value="NC_015577.1"/>
</dbReference>
<keyword evidence="7" id="KW-1185">Reference proteome</keyword>
<keyword evidence="4" id="KW-0408">Iron</keyword>
<proteinExistence type="inferred from homology"/>
<dbReference type="PANTHER" id="PTHR37164">
    <property type="entry name" value="BACTERIOHEMERYTHRIN"/>
    <property type="match status" value="1"/>
</dbReference>
<dbReference type="HOGENOM" id="CLU_086902_1_2_12"/>
<dbReference type="NCBIfam" id="NF033749">
    <property type="entry name" value="bact_hemeryth"/>
    <property type="match status" value="1"/>
</dbReference>
<feature type="domain" description="Hemerythrin-like" evidence="5">
    <location>
        <begin position="17"/>
        <end position="128"/>
    </location>
</feature>
<dbReference type="GO" id="GO:0005344">
    <property type="term" value="F:oxygen carrier activity"/>
    <property type="evidence" value="ECO:0007669"/>
    <property type="project" value="UniProtKB-KW"/>
</dbReference>
<dbReference type="Proteomes" id="UP000009222">
    <property type="component" value="Chromosome"/>
</dbReference>
<dbReference type="AlphaFoldDB" id="F5YEF9"/>
<dbReference type="SUPFAM" id="SSF47188">
    <property type="entry name" value="Hemerythrin-like"/>
    <property type="match status" value="1"/>
</dbReference>
<name>F5YEF9_LEAAZ</name>
<evidence type="ECO:0000256" key="3">
    <source>
        <dbReference type="ARBA" id="ARBA00022723"/>
    </source>
</evidence>
<dbReference type="InterPro" id="IPR012312">
    <property type="entry name" value="Hemerythrin-like"/>
</dbReference>
<dbReference type="InterPro" id="IPR012827">
    <property type="entry name" value="Hemerythrin_metal-bd"/>
</dbReference>
<evidence type="ECO:0000256" key="2">
    <source>
        <dbReference type="ARBA" id="ARBA00022621"/>
    </source>
</evidence>
<reference evidence="6 7" key="2">
    <citation type="journal article" date="2011" name="ISME J.">
        <title>RNA-seq reveals cooperative metabolic interactions between two termite-gut spirochete species in co-culture.</title>
        <authorList>
            <person name="Rosenthal A.Z."/>
            <person name="Matson E.G."/>
            <person name="Eldar A."/>
            <person name="Leadbetter J.R."/>
        </authorList>
    </citation>
    <scope>NUCLEOTIDE SEQUENCE [LARGE SCALE GENOMIC DNA]</scope>
    <source>
        <strain evidence="7">ATCC BAA-888 / DSM 13862 / ZAS-9</strain>
    </source>
</reference>
<dbReference type="PANTHER" id="PTHR37164:SF1">
    <property type="entry name" value="BACTERIOHEMERYTHRIN"/>
    <property type="match status" value="1"/>
</dbReference>
<keyword evidence="2" id="KW-0561">Oxygen transport</keyword>
<dbReference type="STRING" id="545695.TREAZ_2611"/>
<accession>F5YEF9</accession>
<evidence type="ECO:0000313" key="6">
    <source>
        <dbReference type="EMBL" id="AEF83310.1"/>
    </source>
</evidence>
<dbReference type="CDD" id="cd12107">
    <property type="entry name" value="Hemerythrin"/>
    <property type="match status" value="1"/>
</dbReference>
<dbReference type="GO" id="GO:0046872">
    <property type="term" value="F:metal ion binding"/>
    <property type="evidence" value="ECO:0007669"/>
    <property type="project" value="UniProtKB-KW"/>
</dbReference>
<dbReference type="InterPro" id="IPR035938">
    <property type="entry name" value="Hemerythrin-like_sf"/>
</dbReference>
<protein>
    <recommendedName>
        <fullName evidence="5">Hemerythrin-like domain-containing protein</fullName>
    </recommendedName>
</protein>
<keyword evidence="3" id="KW-0479">Metal-binding</keyword>
<evidence type="ECO:0000256" key="1">
    <source>
        <dbReference type="ARBA" id="ARBA00010587"/>
    </source>
</evidence>
<dbReference type="eggNOG" id="COG2703">
    <property type="taxonomic scope" value="Bacteria"/>
</dbReference>
<gene>
    <name evidence="6" type="ordered locus">TREAZ_2611</name>
</gene>
<dbReference type="InterPro" id="IPR050669">
    <property type="entry name" value="Hemerythrin"/>
</dbReference>